<dbReference type="InterPro" id="IPR029063">
    <property type="entry name" value="SAM-dependent_MTases_sf"/>
</dbReference>
<feature type="active site" evidence="3">
    <location>
        <position position="133"/>
    </location>
</feature>
<dbReference type="InterPro" id="IPR035909">
    <property type="entry name" value="CheB_C"/>
</dbReference>
<dbReference type="Gene3D" id="3.30.450.20">
    <property type="entry name" value="PAS domain"/>
    <property type="match status" value="1"/>
</dbReference>
<dbReference type="Pfam" id="PF02518">
    <property type="entry name" value="HATPase_c"/>
    <property type="match status" value="1"/>
</dbReference>
<dbReference type="InterPro" id="IPR005467">
    <property type="entry name" value="His_kinase_dom"/>
</dbReference>
<keyword evidence="9" id="KW-1185">Reference proteome</keyword>
<evidence type="ECO:0000259" key="7">
    <source>
        <dbReference type="PROSITE" id="PS50123"/>
    </source>
</evidence>
<feature type="domain" description="CheB-type methylesterase" evidence="6">
    <location>
        <begin position="3"/>
        <end position="191"/>
    </location>
</feature>
<dbReference type="PROSITE" id="PS50122">
    <property type="entry name" value="CHEB"/>
    <property type="match status" value="1"/>
</dbReference>
<feature type="active site" evidence="3">
    <location>
        <position position="41"/>
    </location>
</feature>
<dbReference type="SUPFAM" id="SSF55874">
    <property type="entry name" value="ATPase domain of HSP90 chaperone/DNA topoisomerase II/histidine kinase"/>
    <property type="match status" value="1"/>
</dbReference>
<feature type="domain" description="CheR-type methyltransferase" evidence="7">
    <location>
        <begin position="202"/>
        <end position="443"/>
    </location>
</feature>
<dbReference type="Pfam" id="PF03705">
    <property type="entry name" value="CheR_N"/>
    <property type="match status" value="1"/>
</dbReference>
<dbReference type="SMART" id="SM00388">
    <property type="entry name" value="HisKA"/>
    <property type="match status" value="1"/>
</dbReference>
<evidence type="ECO:0000313" key="8">
    <source>
        <dbReference type="EMBL" id="TWI95526.1"/>
    </source>
</evidence>
<dbReference type="CDD" id="cd00082">
    <property type="entry name" value="HisKA"/>
    <property type="match status" value="1"/>
</dbReference>
<dbReference type="PANTHER" id="PTHR24422">
    <property type="entry name" value="CHEMOTAXIS PROTEIN METHYLTRANSFERASE"/>
    <property type="match status" value="1"/>
</dbReference>
<dbReference type="SUPFAM" id="SSF47757">
    <property type="entry name" value="Chemotaxis receptor methyltransferase CheR, N-terminal domain"/>
    <property type="match status" value="1"/>
</dbReference>
<dbReference type="PRINTS" id="PR00996">
    <property type="entry name" value="CHERMTFRASE"/>
</dbReference>
<dbReference type="InterPro" id="IPR003661">
    <property type="entry name" value="HisK_dim/P_dom"/>
</dbReference>
<dbReference type="Pfam" id="PF01739">
    <property type="entry name" value="CheR"/>
    <property type="match status" value="1"/>
</dbReference>
<comment type="catalytic activity">
    <reaction evidence="1">
        <text>ATP + protein L-histidine = ADP + protein N-phospho-L-histidine.</text>
        <dbReference type="EC" id="2.7.13.3"/>
    </reaction>
</comment>
<dbReference type="OrthoDB" id="9813151at2"/>
<dbReference type="CDD" id="cd00075">
    <property type="entry name" value="HATPase"/>
    <property type="match status" value="1"/>
</dbReference>
<organism evidence="8 9">
    <name type="scientific">Mucilaginibacter frigoritolerans</name>
    <dbReference type="NCBI Taxonomy" id="652788"/>
    <lineage>
        <taxon>Bacteria</taxon>
        <taxon>Pseudomonadati</taxon>
        <taxon>Bacteroidota</taxon>
        <taxon>Sphingobacteriia</taxon>
        <taxon>Sphingobacteriales</taxon>
        <taxon>Sphingobacteriaceae</taxon>
        <taxon>Mucilaginibacter</taxon>
    </lineage>
</organism>
<proteinExistence type="predicted"/>
<dbReference type="GO" id="GO:0000155">
    <property type="term" value="F:phosphorelay sensor kinase activity"/>
    <property type="evidence" value="ECO:0007669"/>
    <property type="project" value="InterPro"/>
</dbReference>
<dbReference type="Pfam" id="PF01339">
    <property type="entry name" value="CheB_methylest"/>
    <property type="match status" value="1"/>
</dbReference>
<name>A0A562TR46_9SPHI</name>
<dbReference type="InterPro" id="IPR000780">
    <property type="entry name" value="CheR_MeTrfase"/>
</dbReference>
<dbReference type="InterPro" id="IPR036097">
    <property type="entry name" value="HisK_dim/P_sf"/>
</dbReference>
<dbReference type="SUPFAM" id="SSF52738">
    <property type="entry name" value="Methylesterase CheB, C-terminal domain"/>
    <property type="match status" value="1"/>
</dbReference>
<feature type="active site" evidence="3">
    <location>
        <position position="15"/>
    </location>
</feature>
<dbReference type="PANTHER" id="PTHR24422:SF27">
    <property type="entry name" value="PROTEIN-GLUTAMATE O-METHYLTRANSFERASE"/>
    <property type="match status" value="1"/>
</dbReference>
<protein>
    <recommendedName>
        <fullName evidence="2">histidine kinase</fullName>
        <ecNumber evidence="2">2.7.13.3</ecNumber>
    </recommendedName>
</protein>
<dbReference type="Proteomes" id="UP000317010">
    <property type="component" value="Unassembled WGS sequence"/>
</dbReference>
<dbReference type="SMART" id="SM00387">
    <property type="entry name" value="HATPase_c"/>
    <property type="match status" value="1"/>
</dbReference>
<dbReference type="InterPro" id="IPR022642">
    <property type="entry name" value="CheR_C"/>
</dbReference>
<dbReference type="SUPFAM" id="SSF47384">
    <property type="entry name" value="Homodimeric domain of signal transducing histidine kinase"/>
    <property type="match status" value="1"/>
</dbReference>
<comment type="caution">
    <text evidence="8">The sequence shown here is derived from an EMBL/GenBank/DDBJ whole genome shotgun (WGS) entry which is preliminary data.</text>
</comment>
<evidence type="ECO:0000259" key="5">
    <source>
        <dbReference type="PROSITE" id="PS50109"/>
    </source>
</evidence>
<dbReference type="EMBL" id="VLLI01000015">
    <property type="protein sequence ID" value="TWI95526.1"/>
    <property type="molecule type" value="Genomic_DNA"/>
</dbReference>
<dbReference type="Pfam" id="PF13596">
    <property type="entry name" value="PAS_10"/>
    <property type="match status" value="1"/>
</dbReference>
<dbReference type="InterPro" id="IPR050903">
    <property type="entry name" value="Bact_Chemotaxis_MeTrfase"/>
</dbReference>
<keyword evidence="3" id="KW-0378">Hydrolase</keyword>
<dbReference type="InterPro" id="IPR003594">
    <property type="entry name" value="HATPase_dom"/>
</dbReference>
<dbReference type="Gene3D" id="3.40.50.150">
    <property type="entry name" value="Vaccinia Virus protein VP39"/>
    <property type="match status" value="1"/>
</dbReference>
<dbReference type="GO" id="GO:0008757">
    <property type="term" value="F:S-adenosylmethionine-dependent methyltransferase activity"/>
    <property type="evidence" value="ECO:0007669"/>
    <property type="project" value="InterPro"/>
</dbReference>
<reference evidence="8 9" key="1">
    <citation type="submission" date="2019-07" db="EMBL/GenBank/DDBJ databases">
        <title>Genomic Encyclopedia of Archaeal and Bacterial Type Strains, Phase II (KMG-II): from individual species to whole genera.</title>
        <authorList>
            <person name="Goeker M."/>
        </authorList>
    </citation>
    <scope>NUCLEOTIDE SEQUENCE [LARGE SCALE GENOMIC DNA]</scope>
    <source>
        <strain evidence="8 9">ATCC BAA-1854</strain>
    </source>
</reference>
<dbReference type="GO" id="GO:0000156">
    <property type="term" value="F:phosphorelay response regulator activity"/>
    <property type="evidence" value="ECO:0007669"/>
    <property type="project" value="InterPro"/>
</dbReference>
<evidence type="ECO:0000259" key="6">
    <source>
        <dbReference type="PROSITE" id="PS50122"/>
    </source>
</evidence>
<dbReference type="PROSITE" id="PS50123">
    <property type="entry name" value="CHER"/>
    <property type="match status" value="1"/>
</dbReference>
<evidence type="ECO:0000256" key="2">
    <source>
        <dbReference type="ARBA" id="ARBA00012438"/>
    </source>
</evidence>
<dbReference type="AlphaFoldDB" id="A0A562TR46"/>
<dbReference type="Gene3D" id="1.10.287.130">
    <property type="match status" value="1"/>
</dbReference>
<dbReference type="InterPro" id="IPR022641">
    <property type="entry name" value="CheR_N"/>
</dbReference>
<evidence type="ECO:0000256" key="1">
    <source>
        <dbReference type="ARBA" id="ARBA00000085"/>
    </source>
</evidence>
<dbReference type="PROSITE" id="PS50109">
    <property type="entry name" value="HIS_KIN"/>
    <property type="match status" value="1"/>
</dbReference>
<dbReference type="EC" id="2.7.13.3" evidence="2"/>
<feature type="domain" description="Histidine kinase" evidence="5">
    <location>
        <begin position="850"/>
        <end position="1060"/>
    </location>
</feature>
<dbReference type="RefSeq" id="WP_144915825.1">
    <property type="nucleotide sequence ID" value="NZ_VLLI01000015.1"/>
</dbReference>
<dbReference type="InterPro" id="IPR000673">
    <property type="entry name" value="Sig_transdc_resp-reg_Me-estase"/>
</dbReference>
<dbReference type="Gene3D" id="3.30.565.10">
    <property type="entry name" value="Histidine kinase-like ATPase, C-terminal domain"/>
    <property type="match status" value="1"/>
</dbReference>
<dbReference type="GO" id="GO:0005737">
    <property type="term" value="C:cytoplasm"/>
    <property type="evidence" value="ECO:0007669"/>
    <property type="project" value="InterPro"/>
</dbReference>
<evidence type="ECO:0000256" key="4">
    <source>
        <dbReference type="SAM" id="Coils"/>
    </source>
</evidence>
<dbReference type="InterPro" id="IPR036890">
    <property type="entry name" value="HATPase_C_sf"/>
</dbReference>
<keyword evidence="3" id="KW-0145">Chemotaxis</keyword>
<feature type="coiled-coil region" evidence="4">
    <location>
        <begin position="653"/>
        <end position="715"/>
    </location>
</feature>
<accession>A0A562TR46</accession>
<keyword evidence="4" id="KW-0175">Coiled coil</keyword>
<dbReference type="SMART" id="SM00138">
    <property type="entry name" value="MeTrc"/>
    <property type="match status" value="1"/>
</dbReference>
<dbReference type="GO" id="GO:0008984">
    <property type="term" value="F:protein-glutamate methylesterase activity"/>
    <property type="evidence" value="ECO:0007669"/>
    <property type="project" value="InterPro"/>
</dbReference>
<dbReference type="Gene3D" id="3.40.50.180">
    <property type="entry name" value="Methylesterase CheB, C-terminal domain"/>
    <property type="match status" value="1"/>
</dbReference>
<sequence length="1070" mass="119608">MHPKPPHYIIAIGASAGGMEEINSFFDHTPLDGVSYIIIQHLSSDFKSRMVELLARHSKLAVVEATEGLTIASNVVYLIPHNKYMTVLGGRLFLTAKDQEKTPHLTINHFLLSLAADFGEKTIAIILSGLGSDGTEGIKAIKKVGGMVIARNPENSDFSSMPSHAIATGLVDFVLEPELMPNAIEDYVQYGISLVSDNKDDEKNLGAILNLIKDKLPLDFSEYKQTTILRRTLRRAAQNNFSSLGKYLLFLKETPSEIEALAKDFLISVTAFFRDAPAFDFIETNVFPKILKRLAPGEELKIWVAGCATGEEVYSIAIIIAELLTGDYKDTVVKIFATDIDTAALAHAGKGLYPAGITKNISAHRLESFFLKEGESYRVKPLIRKMVIFAHHDLVKNPPYCNMQFISCRNLLIYMTPVLQKKIFAMLLFGLKMDGYLFLGSSENPMPIIQNLEVVNKKWKIYRNLEAKRVVSFDAFSFPDQLEVKRNPSGFTSDNNIVLPVNPTLAEAMHESLAQEMDYLTICIDENNQVIKSYGDTAKYLLPKHFNSNLTALLPKPLDMAFNTLSKKALKTNERVSTSGIKIKYDGKVIKVKLSVNPLSLKPGGPRWLIVTFKKDNFIGTAEAGDLIFDEKINLDQYTLNLEEEVKDLKVSLHSSREQLNASNENMQSFNEELLSANEEMQSTNEEMQSVNEELDTINSDYQSKNKELLELNDDLNNYFRSNINGQFINNSLLLMKFSPGTVNQINLLESDIGRPLSNISTNIKLETIIEDVKQVLTDGSIITKEIETNNGKWYQVMTMPYVQQSDNKNNGAVITFNDVTALKRAQLELDQKNISLLRINADLDNFIHAASHDLLAPLSNIETSINIMNKIALSDAKLHDFLLIINESVKKFRELITDIATIAKVEGEMSTQDTVDLDEIINNIEWSLEDKIKESGAIIKRNLEITEIMFSKKNLRSIVYNLISNAIKFKRDESPVIHITTVKNGDYLVLTVEDNGKGIRKGGIEKIFEMYGRLSHDVEGQGIGLYLAKKIVNAAGGSITVESELGIGTTFIINLKMVAQESSITPIFN</sequence>
<gene>
    <name evidence="8" type="ORF">JN11_04265</name>
</gene>
<evidence type="ECO:0000256" key="3">
    <source>
        <dbReference type="PROSITE-ProRule" id="PRU00050"/>
    </source>
</evidence>
<dbReference type="SUPFAM" id="SSF53335">
    <property type="entry name" value="S-adenosyl-L-methionine-dependent methyltransferases"/>
    <property type="match status" value="1"/>
</dbReference>
<evidence type="ECO:0000313" key="9">
    <source>
        <dbReference type="Proteomes" id="UP000317010"/>
    </source>
</evidence>
<dbReference type="CDD" id="cd16434">
    <property type="entry name" value="CheB-CheR_fusion"/>
    <property type="match status" value="1"/>
</dbReference>
<dbReference type="GO" id="GO:0006935">
    <property type="term" value="P:chemotaxis"/>
    <property type="evidence" value="ECO:0007669"/>
    <property type="project" value="UniProtKB-UniRule"/>
</dbReference>